<evidence type="ECO:0000313" key="2">
    <source>
        <dbReference type="Proteomes" id="UP000050525"/>
    </source>
</evidence>
<reference evidence="1 2" key="1">
    <citation type="journal article" date="2012" name="Genome Biol.">
        <title>Sequencing three crocodilian genomes to illuminate the evolution of archosaurs and amniotes.</title>
        <authorList>
            <person name="St John J.A."/>
            <person name="Braun E.L."/>
            <person name="Isberg S.R."/>
            <person name="Miles L.G."/>
            <person name="Chong A.Y."/>
            <person name="Gongora J."/>
            <person name="Dalzell P."/>
            <person name="Moran C."/>
            <person name="Bed'hom B."/>
            <person name="Abzhanov A."/>
            <person name="Burgess S.C."/>
            <person name="Cooksey A.M."/>
            <person name="Castoe T.A."/>
            <person name="Crawford N.G."/>
            <person name="Densmore L.D."/>
            <person name="Drew J.C."/>
            <person name="Edwards S.V."/>
            <person name="Faircloth B.C."/>
            <person name="Fujita M.K."/>
            <person name="Greenwold M.J."/>
            <person name="Hoffmann F.G."/>
            <person name="Howard J.M."/>
            <person name="Iguchi T."/>
            <person name="Janes D.E."/>
            <person name="Khan S.Y."/>
            <person name="Kohno S."/>
            <person name="de Koning A.J."/>
            <person name="Lance S.L."/>
            <person name="McCarthy F.M."/>
            <person name="McCormack J.E."/>
            <person name="Merchant M.E."/>
            <person name="Peterson D.G."/>
            <person name="Pollock D.D."/>
            <person name="Pourmand N."/>
            <person name="Raney B.J."/>
            <person name="Roessler K.A."/>
            <person name="Sanford J.R."/>
            <person name="Sawyer R.H."/>
            <person name="Schmidt C.J."/>
            <person name="Triplett E.W."/>
            <person name="Tuberville T.D."/>
            <person name="Venegas-Anaya M."/>
            <person name="Howard J.T."/>
            <person name="Jarvis E.D."/>
            <person name="Guillette L.J.Jr."/>
            <person name="Glenn T.C."/>
            <person name="Green R.E."/>
            <person name="Ray D.A."/>
        </authorList>
    </citation>
    <scope>NUCLEOTIDE SEQUENCE [LARGE SCALE GENOMIC DNA]</scope>
    <source>
        <strain evidence="1">KSC_2009_1</strain>
    </source>
</reference>
<organism evidence="1 2">
    <name type="scientific">Alligator mississippiensis</name>
    <name type="common">American alligator</name>
    <dbReference type="NCBI Taxonomy" id="8496"/>
    <lineage>
        <taxon>Eukaryota</taxon>
        <taxon>Metazoa</taxon>
        <taxon>Chordata</taxon>
        <taxon>Craniata</taxon>
        <taxon>Vertebrata</taxon>
        <taxon>Euteleostomi</taxon>
        <taxon>Archelosauria</taxon>
        <taxon>Archosauria</taxon>
        <taxon>Crocodylia</taxon>
        <taxon>Alligatoridae</taxon>
        <taxon>Alligatorinae</taxon>
        <taxon>Alligator</taxon>
    </lineage>
</organism>
<dbReference type="EMBL" id="AKHW03000563">
    <property type="protein sequence ID" value="KYO45561.1"/>
    <property type="molecule type" value="Genomic_DNA"/>
</dbReference>
<dbReference type="AlphaFoldDB" id="A0A151P8Z3"/>
<comment type="caution">
    <text evidence="1">The sequence shown here is derived from an EMBL/GenBank/DDBJ whole genome shotgun (WGS) entry which is preliminary data.</text>
</comment>
<name>A0A151P8Z3_ALLMI</name>
<evidence type="ECO:0000313" key="1">
    <source>
        <dbReference type="EMBL" id="KYO45561.1"/>
    </source>
</evidence>
<keyword evidence="2" id="KW-1185">Reference proteome</keyword>
<dbReference type="Proteomes" id="UP000050525">
    <property type="component" value="Unassembled WGS sequence"/>
</dbReference>
<proteinExistence type="predicted"/>
<gene>
    <name evidence="1" type="ORF">Y1Q_0015200</name>
</gene>
<accession>A0A151P8Z3</accession>
<protein>
    <submittedName>
        <fullName evidence="1">Uncharacterized protein</fullName>
    </submittedName>
</protein>
<sequence length="74" mass="8262">MRHQILLWEAPGLNGSQTKSPASQRPSISVLAFKKIELSPMFPEKIFDNEEGSVRGNHFPLLLGQAVDNKIKDC</sequence>